<evidence type="ECO:0000313" key="4">
    <source>
        <dbReference type="Proteomes" id="UP001174909"/>
    </source>
</evidence>
<evidence type="ECO:0000256" key="1">
    <source>
        <dbReference type="ARBA" id="ARBA00023002"/>
    </source>
</evidence>
<dbReference type="PANTHER" id="PTHR43401:SF2">
    <property type="entry name" value="L-THREONINE 3-DEHYDROGENASE"/>
    <property type="match status" value="1"/>
</dbReference>
<keyword evidence="1" id="KW-0560">Oxidoreductase</keyword>
<dbReference type="GO" id="GO:0016491">
    <property type="term" value="F:oxidoreductase activity"/>
    <property type="evidence" value="ECO:0007669"/>
    <property type="project" value="UniProtKB-KW"/>
</dbReference>
<protein>
    <recommendedName>
        <fullName evidence="2">Alcohol dehydrogenase-like N-terminal domain-containing protein</fullName>
    </recommendedName>
</protein>
<dbReference type="Pfam" id="PF08240">
    <property type="entry name" value="ADH_N"/>
    <property type="match status" value="1"/>
</dbReference>
<feature type="domain" description="Alcohol dehydrogenase-like N-terminal" evidence="2">
    <location>
        <begin position="23"/>
        <end position="106"/>
    </location>
</feature>
<dbReference type="PANTHER" id="PTHR43401">
    <property type="entry name" value="L-THREONINE 3-DEHYDROGENASE"/>
    <property type="match status" value="1"/>
</dbReference>
<reference evidence="3" key="1">
    <citation type="submission" date="2023-03" db="EMBL/GenBank/DDBJ databases">
        <authorList>
            <person name="Steffen K."/>
            <person name="Cardenas P."/>
        </authorList>
    </citation>
    <scope>NUCLEOTIDE SEQUENCE</scope>
</reference>
<name>A0AA35TR57_GEOBA</name>
<dbReference type="Gene3D" id="3.90.180.10">
    <property type="entry name" value="Medium-chain alcohol dehydrogenases, catalytic domain"/>
    <property type="match status" value="1"/>
</dbReference>
<evidence type="ECO:0000259" key="2">
    <source>
        <dbReference type="Pfam" id="PF08240"/>
    </source>
</evidence>
<dbReference type="InterPro" id="IPR013154">
    <property type="entry name" value="ADH-like_N"/>
</dbReference>
<sequence length="151" mass="16370">MRAARIVAPKQFDFVDLDMPQAGDGECLIKLEKVSVCGSDIRHGYGPIEPEEHYPMPAGRPCHELAGTIVESRTDAYHEGQRVIVIPDRGTGGLMEYLVSRPGRMILLPDEGPLDEWVMCQPPGTVLLLQAHGHPASEERTCGIAAKAASA</sequence>
<keyword evidence="4" id="KW-1185">Reference proteome</keyword>
<organism evidence="3 4">
    <name type="scientific">Geodia barretti</name>
    <name type="common">Barrett's horny sponge</name>
    <dbReference type="NCBI Taxonomy" id="519541"/>
    <lineage>
        <taxon>Eukaryota</taxon>
        <taxon>Metazoa</taxon>
        <taxon>Porifera</taxon>
        <taxon>Demospongiae</taxon>
        <taxon>Heteroscleromorpha</taxon>
        <taxon>Tetractinellida</taxon>
        <taxon>Astrophorina</taxon>
        <taxon>Geodiidae</taxon>
        <taxon>Geodia</taxon>
    </lineage>
</organism>
<accession>A0AA35TR57</accession>
<comment type="caution">
    <text evidence="3">The sequence shown here is derived from an EMBL/GenBank/DDBJ whole genome shotgun (WGS) entry which is preliminary data.</text>
</comment>
<dbReference type="AlphaFoldDB" id="A0AA35TR57"/>
<dbReference type="InterPro" id="IPR011032">
    <property type="entry name" value="GroES-like_sf"/>
</dbReference>
<dbReference type="EMBL" id="CASHTH010003948">
    <property type="protein sequence ID" value="CAI8051561.1"/>
    <property type="molecule type" value="Genomic_DNA"/>
</dbReference>
<proteinExistence type="predicted"/>
<dbReference type="InterPro" id="IPR050129">
    <property type="entry name" value="Zn_alcohol_dh"/>
</dbReference>
<dbReference type="SUPFAM" id="SSF50129">
    <property type="entry name" value="GroES-like"/>
    <property type="match status" value="1"/>
</dbReference>
<gene>
    <name evidence="3" type="ORF">GBAR_LOCUS28228</name>
</gene>
<dbReference type="Proteomes" id="UP001174909">
    <property type="component" value="Unassembled WGS sequence"/>
</dbReference>
<evidence type="ECO:0000313" key="3">
    <source>
        <dbReference type="EMBL" id="CAI8051561.1"/>
    </source>
</evidence>